<protein>
    <recommendedName>
        <fullName evidence="13">Probable G-protein coupled receptor 33</fullName>
    </recommendedName>
</protein>
<evidence type="ECO:0000256" key="8">
    <source>
        <dbReference type="ARBA" id="ARBA00023170"/>
    </source>
</evidence>
<evidence type="ECO:0000256" key="1">
    <source>
        <dbReference type="ARBA" id="ARBA00004651"/>
    </source>
</evidence>
<evidence type="ECO:0000256" key="5">
    <source>
        <dbReference type="ARBA" id="ARBA00023040"/>
    </source>
</evidence>
<evidence type="ECO:0000256" key="4">
    <source>
        <dbReference type="ARBA" id="ARBA00022989"/>
    </source>
</evidence>
<comment type="subcellular location">
    <subcellularLocation>
        <location evidence="1">Cell membrane</location>
        <topology evidence="1">Multi-pass membrane protein</topology>
    </subcellularLocation>
</comment>
<gene>
    <name evidence="16" type="ORF">RIMI_LOCUS1859302</name>
</gene>
<evidence type="ECO:0000256" key="12">
    <source>
        <dbReference type="ARBA" id="ARBA00037161"/>
    </source>
</evidence>
<keyword evidence="10" id="KW-0807">Transducer</keyword>
<feature type="transmembrane region" description="Helical" evidence="14">
    <location>
        <begin position="151"/>
        <end position="171"/>
    </location>
</feature>
<evidence type="ECO:0000256" key="14">
    <source>
        <dbReference type="SAM" id="Phobius"/>
    </source>
</evidence>
<comment type="function">
    <text evidence="12">Orphan receptor; could be a chemoattractant receptor.</text>
</comment>
<dbReference type="InterPro" id="IPR000276">
    <property type="entry name" value="GPCR_Rhodpsn"/>
</dbReference>
<dbReference type="PROSITE" id="PS50262">
    <property type="entry name" value="G_PROTEIN_RECEP_F1_2"/>
    <property type="match status" value="1"/>
</dbReference>
<evidence type="ECO:0000256" key="11">
    <source>
        <dbReference type="ARBA" id="ARBA00025736"/>
    </source>
</evidence>
<proteinExistence type="inferred from homology"/>
<dbReference type="Proteomes" id="UP001176940">
    <property type="component" value="Unassembled WGS sequence"/>
</dbReference>
<dbReference type="Gene3D" id="1.20.1070.10">
    <property type="entry name" value="Rhodopsin 7-helix transmembrane proteins"/>
    <property type="match status" value="1"/>
</dbReference>
<dbReference type="InterPro" id="IPR000826">
    <property type="entry name" value="Formyl_rcpt-rel"/>
</dbReference>
<dbReference type="SUPFAM" id="SSF81321">
    <property type="entry name" value="Family A G protein-coupled receptor-like"/>
    <property type="match status" value="1"/>
</dbReference>
<dbReference type="EMBL" id="CAUEEQ010002481">
    <property type="protein sequence ID" value="CAJ0922891.1"/>
    <property type="molecule type" value="Genomic_DNA"/>
</dbReference>
<dbReference type="PRINTS" id="PR00526">
    <property type="entry name" value="FMETLEUPHER"/>
</dbReference>
<dbReference type="PRINTS" id="PR00237">
    <property type="entry name" value="GPCRRHODOPSN"/>
</dbReference>
<feature type="transmembrane region" description="Helical" evidence="14">
    <location>
        <begin position="201"/>
        <end position="224"/>
    </location>
</feature>
<evidence type="ECO:0000256" key="9">
    <source>
        <dbReference type="ARBA" id="ARBA00023180"/>
    </source>
</evidence>
<evidence type="ECO:0000256" key="7">
    <source>
        <dbReference type="ARBA" id="ARBA00023157"/>
    </source>
</evidence>
<reference evidence="16" key="1">
    <citation type="submission" date="2023-07" db="EMBL/GenBank/DDBJ databases">
        <authorList>
            <person name="Stuckert A."/>
        </authorList>
    </citation>
    <scope>NUCLEOTIDE SEQUENCE</scope>
</reference>
<keyword evidence="2" id="KW-1003">Cell membrane</keyword>
<dbReference type="PANTHER" id="PTHR24225">
    <property type="entry name" value="CHEMOTACTIC RECEPTOR"/>
    <property type="match status" value="1"/>
</dbReference>
<evidence type="ECO:0000256" key="6">
    <source>
        <dbReference type="ARBA" id="ARBA00023136"/>
    </source>
</evidence>
<comment type="caution">
    <text evidence="16">The sequence shown here is derived from an EMBL/GenBank/DDBJ whole genome shotgun (WGS) entry which is preliminary data.</text>
</comment>
<evidence type="ECO:0000256" key="13">
    <source>
        <dbReference type="ARBA" id="ARBA00039587"/>
    </source>
</evidence>
<feature type="transmembrane region" description="Helical" evidence="14">
    <location>
        <begin position="282"/>
        <end position="302"/>
    </location>
</feature>
<feature type="transmembrane region" description="Helical" evidence="14">
    <location>
        <begin position="244"/>
        <end position="262"/>
    </location>
</feature>
<sequence length="342" mass="39846">MALEDWQNSMTHNVSSGFHSNTSDGPTHQTFSALSLTSAVFLLFTFVFGLVVNILYLWVLGFRMRRSINTTWFFHLILGNLVFTIFIPFFTIYLIMKPRWVFGLIMCKIISSSVSLVMYQIVFVLTVISVDRYCLVFHPFWYRRYMTPRNATIICLFLWVLALLFTSPYLVSRQVKYENNITICYNDYTLSGLWNGQRLKWILFTTRLFLGLIVPFAVITVCYLKIIIKMSKEKLVRSNKPYKIICIAIISFFISWTPYHVWYGMSAAEGRFSESLLNGLHVLAIGLACINSCFTPVIYLFIVENFKLMFRKSLLDLIELVLSESFISPNRSLDDKKEQYSL</sequence>
<keyword evidence="17" id="KW-1185">Reference proteome</keyword>
<evidence type="ECO:0000313" key="17">
    <source>
        <dbReference type="Proteomes" id="UP001176940"/>
    </source>
</evidence>
<organism evidence="16 17">
    <name type="scientific">Ranitomeya imitator</name>
    <name type="common">mimic poison frog</name>
    <dbReference type="NCBI Taxonomy" id="111125"/>
    <lineage>
        <taxon>Eukaryota</taxon>
        <taxon>Metazoa</taxon>
        <taxon>Chordata</taxon>
        <taxon>Craniata</taxon>
        <taxon>Vertebrata</taxon>
        <taxon>Euteleostomi</taxon>
        <taxon>Amphibia</taxon>
        <taxon>Batrachia</taxon>
        <taxon>Anura</taxon>
        <taxon>Neobatrachia</taxon>
        <taxon>Hyloidea</taxon>
        <taxon>Dendrobatidae</taxon>
        <taxon>Dendrobatinae</taxon>
        <taxon>Ranitomeya</taxon>
    </lineage>
</organism>
<evidence type="ECO:0000259" key="15">
    <source>
        <dbReference type="PROSITE" id="PS50262"/>
    </source>
</evidence>
<keyword evidence="8" id="KW-0675">Receptor</keyword>
<feature type="transmembrane region" description="Helical" evidence="14">
    <location>
        <begin position="72"/>
        <end position="95"/>
    </location>
</feature>
<keyword evidence="5" id="KW-0297">G-protein coupled receptor</keyword>
<dbReference type="Pfam" id="PF00001">
    <property type="entry name" value="7tm_1"/>
    <property type="match status" value="1"/>
</dbReference>
<keyword evidence="9" id="KW-0325">Glycoprotein</keyword>
<accession>A0ABN9KXS5</accession>
<feature type="domain" description="G-protein coupled receptors family 1 profile" evidence="15">
    <location>
        <begin position="52"/>
        <end position="299"/>
    </location>
</feature>
<name>A0ABN9KXS5_9NEOB</name>
<evidence type="ECO:0000256" key="10">
    <source>
        <dbReference type="ARBA" id="ARBA00023224"/>
    </source>
</evidence>
<keyword evidence="6 14" id="KW-0472">Membrane</keyword>
<comment type="similarity">
    <text evidence="11">Belongs to the chemokine-like receptor (CMKLR) family.</text>
</comment>
<dbReference type="PANTHER" id="PTHR24225:SF5">
    <property type="entry name" value="G-PROTEIN COUPLED RECEPTOR 33-RELATED"/>
    <property type="match status" value="1"/>
</dbReference>
<evidence type="ECO:0000256" key="3">
    <source>
        <dbReference type="ARBA" id="ARBA00022692"/>
    </source>
</evidence>
<keyword evidence="3 14" id="KW-0812">Transmembrane</keyword>
<keyword evidence="4 14" id="KW-1133">Transmembrane helix</keyword>
<feature type="transmembrane region" description="Helical" evidence="14">
    <location>
        <begin position="39"/>
        <end position="60"/>
    </location>
</feature>
<evidence type="ECO:0000313" key="16">
    <source>
        <dbReference type="EMBL" id="CAJ0922891.1"/>
    </source>
</evidence>
<feature type="transmembrane region" description="Helical" evidence="14">
    <location>
        <begin position="101"/>
        <end position="130"/>
    </location>
</feature>
<dbReference type="InterPro" id="IPR017452">
    <property type="entry name" value="GPCR_Rhodpsn_7TM"/>
</dbReference>
<evidence type="ECO:0000256" key="2">
    <source>
        <dbReference type="ARBA" id="ARBA00022475"/>
    </source>
</evidence>
<keyword evidence="7" id="KW-1015">Disulfide bond</keyword>